<accession>A0A915CMT2</accession>
<dbReference type="Proteomes" id="UP000887574">
    <property type="component" value="Unplaced"/>
</dbReference>
<evidence type="ECO:0000313" key="2">
    <source>
        <dbReference type="WBParaSite" id="jg10284"/>
    </source>
</evidence>
<evidence type="ECO:0000313" key="1">
    <source>
        <dbReference type="Proteomes" id="UP000887574"/>
    </source>
</evidence>
<dbReference type="WBParaSite" id="jg10284">
    <property type="protein sequence ID" value="jg10284"/>
    <property type="gene ID" value="jg10284"/>
</dbReference>
<sequence>MMSRVVSANSSAGDSIDSLKYWTSFLNSDSRPIAILALEEEEDDEETEAELKTKEKCSNTRKSLKALFAQPKKNSI</sequence>
<proteinExistence type="predicted"/>
<name>A0A915CMT2_9BILA</name>
<keyword evidence="1" id="KW-1185">Reference proteome</keyword>
<protein>
    <submittedName>
        <fullName evidence="2">Uncharacterized protein</fullName>
    </submittedName>
</protein>
<organism evidence="1 2">
    <name type="scientific">Ditylenchus dipsaci</name>
    <dbReference type="NCBI Taxonomy" id="166011"/>
    <lineage>
        <taxon>Eukaryota</taxon>
        <taxon>Metazoa</taxon>
        <taxon>Ecdysozoa</taxon>
        <taxon>Nematoda</taxon>
        <taxon>Chromadorea</taxon>
        <taxon>Rhabditida</taxon>
        <taxon>Tylenchina</taxon>
        <taxon>Tylenchomorpha</taxon>
        <taxon>Sphaerularioidea</taxon>
        <taxon>Anguinidae</taxon>
        <taxon>Anguininae</taxon>
        <taxon>Ditylenchus</taxon>
    </lineage>
</organism>
<reference evidence="2" key="1">
    <citation type="submission" date="2022-11" db="UniProtKB">
        <authorList>
            <consortium name="WormBaseParasite"/>
        </authorList>
    </citation>
    <scope>IDENTIFICATION</scope>
</reference>
<dbReference type="AlphaFoldDB" id="A0A915CMT2"/>